<evidence type="ECO:0000313" key="6">
    <source>
        <dbReference type="Proteomes" id="UP000045051"/>
    </source>
</evidence>
<proteinExistence type="inferred from homology"/>
<feature type="chain" id="PRO_5002129755" evidence="3">
    <location>
        <begin position="19"/>
        <end position="476"/>
    </location>
</feature>
<evidence type="ECO:0000313" key="5">
    <source>
        <dbReference type="EMBL" id="CEN47621.1"/>
    </source>
</evidence>
<sequence>MKQIFSFLLLLCAIPAVAQMEKKPNIIFILADDLGYGDTEPYGQQIIKTPHLNKLAEEGMKFTQFYAGASVCAPSRASIITGETTGVTHIRGNKEVSEPIDGQAPIPENSRSIGKILKSAGYNTAIFGKWGLGTVASTGNPLLHGFDTFFGYNSQLRAHRRFPPFLWQDNERYYLTENGNYENQIVYSEDVIHEKALDYLEKQSSEKPFFAMLAYTLPHAELVVPQDSILESYSHLPEKPYKGIDYNGEKTIIGGYMSQPKAHATHAAMVSRLDKYLGDVRKLLKRKNLDDNTIIIFASDNGAHFEGGADPDFFKSSGILRGLKRDLYEGGIRTPFIVYWKGKVKQQTTSNFVGAFWDLMPTFADIAGVPYTKTGSEVSILPTLLGKDKKQKQHKYLYWEFHELGGRQAVRYGKWKGVRLNVNKDKNGSIELYDLEKDPSEKNNIAKNHPRIVKKIAKMMEQAHQRSALFPFAWEK</sequence>
<dbReference type="PROSITE" id="PS00523">
    <property type="entry name" value="SULFATASE_1"/>
    <property type="match status" value="1"/>
</dbReference>
<dbReference type="InterPro" id="IPR052701">
    <property type="entry name" value="GAG_Ulvan_Degrading_Sulfatases"/>
</dbReference>
<dbReference type="Proteomes" id="UP000045051">
    <property type="component" value="Unassembled WGS sequence"/>
</dbReference>
<dbReference type="Gene3D" id="3.40.720.10">
    <property type="entry name" value="Alkaline Phosphatase, subunit A"/>
    <property type="match status" value="1"/>
</dbReference>
<evidence type="ECO:0000256" key="2">
    <source>
        <dbReference type="ARBA" id="ARBA00022801"/>
    </source>
</evidence>
<dbReference type="GO" id="GO:0016787">
    <property type="term" value="F:hydrolase activity"/>
    <property type="evidence" value="ECO:0007669"/>
    <property type="project" value="UniProtKB-KW"/>
</dbReference>
<keyword evidence="2" id="KW-0378">Hydrolase</keyword>
<dbReference type="EMBL" id="CDOI01000157">
    <property type="protein sequence ID" value="CEN47621.1"/>
    <property type="molecule type" value="Genomic_DNA"/>
</dbReference>
<evidence type="ECO:0000256" key="3">
    <source>
        <dbReference type="SAM" id="SignalP"/>
    </source>
</evidence>
<keyword evidence="3" id="KW-0732">Signal</keyword>
<dbReference type="PANTHER" id="PTHR43751:SF3">
    <property type="entry name" value="SULFATASE N-TERMINAL DOMAIN-CONTAINING PROTEIN"/>
    <property type="match status" value="1"/>
</dbReference>
<dbReference type="AlphaFoldDB" id="A0A0B7I6Q8"/>
<name>A0A0B7I6Q8_9FLAO</name>
<feature type="signal peptide" evidence="3">
    <location>
        <begin position="1"/>
        <end position="18"/>
    </location>
</feature>
<evidence type="ECO:0000259" key="4">
    <source>
        <dbReference type="Pfam" id="PF00884"/>
    </source>
</evidence>
<organism evidence="5 6">
    <name type="scientific">Capnocytophaga canis</name>
    <dbReference type="NCBI Taxonomy" id="1848903"/>
    <lineage>
        <taxon>Bacteria</taxon>
        <taxon>Pseudomonadati</taxon>
        <taxon>Bacteroidota</taxon>
        <taxon>Flavobacteriia</taxon>
        <taxon>Flavobacteriales</taxon>
        <taxon>Flavobacteriaceae</taxon>
        <taxon>Capnocytophaga</taxon>
    </lineage>
</organism>
<dbReference type="InterPro" id="IPR024607">
    <property type="entry name" value="Sulfatase_CS"/>
</dbReference>
<gene>
    <name evidence="5" type="ORF">CCAND38_450045</name>
</gene>
<reference evidence="5 6" key="1">
    <citation type="submission" date="2015-01" db="EMBL/GenBank/DDBJ databases">
        <authorList>
            <person name="Xiang T."/>
            <person name="Song Y."/>
            <person name="Huang L."/>
            <person name="Wang B."/>
            <person name="Wu P."/>
        </authorList>
    </citation>
    <scope>NUCLEOTIDE SEQUENCE [LARGE SCALE GENOMIC DNA]</scope>
    <source>
        <strain evidence="5 6">CcD38</strain>
    </source>
</reference>
<evidence type="ECO:0000256" key="1">
    <source>
        <dbReference type="ARBA" id="ARBA00008779"/>
    </source>
</evidence>
<dbReference type="Pfam" id="PF00884">
    <property type="entry name" value="Sulfatase"/>
    <property type="match status" value="1"/>
</dbReference>
<dbReference type="RefSeq" id="WP_042344662.1">
    <property type="nucleotide sequence ID" value="NZ_CDOI01000157.1"/>
</dbReference>
<dbReference type="SUPFAM" id="SSF53649">
    <property type="entry name" value="Alkaline phosphatase-like"/>
    <property type="match status" value="1"/>
</dbReference>
<feature type="domain" description="Sulfatase N-terminal" evidence="4">
    <location>
        <begin position="24"/>
        <end position="369"/>
    </location>
</feature>
<dbReference type="InterPro" id="IPR017850">
    <property type="entry name" value="Alkaline_phosphatase_core_sf"/>
</dbReference>
<comment type="similarity">
    <text evidence="1">Belongs to the sulfatase family.</text>
</comment>
<dbReference type="CDD" id="cd16145">
    <property type="entry name" value="ARS_like"/>
    <property type="match status" value="1"/>
</dbReference>
<keyword evidence="6" id="KW-1185">Reference proteome</keyword>
<accession>A0A0B7I6Q8</accession>
<dbReference type="Gene3D" id="3.30.1120.10">
    <property type="match status" value="1"/>
</dbReference>
<dbReference type="InterPro" id="IPR000917">
    <property type="entry name" value="Sulfatase_N"/>
</dbReference>
<protein>
    <submittedName>
        <fullName evidence="5">Sulfatase</fullName>
    </submittedName>
</protein>
<dbReference type="PANTHER" id="PTHR43751">
    <property type="entry name" value="SULFATASE"/>
    <property type="match status" value="1"/>
</dbReference>